<evidence type="ECO:0000256" key="3">
    <source>
        <dbReference type="ARBA" id="ARBA00023163"/>
    </source>
</evidence>
<dbReference type="GeneID" id="120105175"/>
<evidence type="ECO:0000313" key="6">
    <source>
        <dbReference type="Proteomes" id="UP000228380"/>
    </source>
</evidence>
<dbReference type="GO" id="GO:0000978">
    <property type="term" value="F:RNA polymerase II cis-regulatory region sequence-specific DNA binding"/>
    <property type="evidence" value="ECO:0007669"/>
    <property type="project" value="TreeGrafter"/>
</dbReference>
<feature type="compositionally biased region" description="Polar residues" evidence="4">
    <location>
        <begin position="73"/>
        <end position="94"/>
    </location>
</feature>
<dbReference type="OrthoDB" id="386949at2759"/>
<evidence type="ECO:0000256" key="1">
    <source>
        <dbReference type="ARBA" id="ARBA00009053"/>
    </source>
</evidence>
<evidence type="ECO:0000259" key="5">
    <source>
        <dbReference type="Pfam" id="PF00808"/>
    </source>
</evidence>
<name>A0A8B8ZJ75_PHODC</name>
<organism evidence="6 7">
    <name type="scientific">Phoenix dactylifera</name>
    <name type="common">Date palm</name>
    <dbReference type="NCBI Taxonomy" id="42345"/>
    <lineage>
        <taxon>Eukaryota</taxon>
        <taxon>Viridiplantae</taxon>
        <taxon>Streptophyta</taxon>
        <taxon>Embryophyta</taxon>
        <taxon>Tracheophyta</taxon>
        <taxon>Spermatophyta</taxon>
        <taxon>Magnoliopsida</taxon>
        <taxon>Liliopsida</taxon>
        <taxon>Arecaceae</taxon>
        <taxon>Coryphoideae</taxon>
        <taxon>Phoeniceae</taxon>
        <taxon>Phoenix</taxon>
    </lineage>
</organism>
<gene>
    <name evidence="7" type="primary">LOC120105175</name>
</gene>
<sequence>MAEDFVTGMATTAIGALSEKLYVRHVIRDQHDGDTQAALGTPLFSSFLPIYSFALTGLLRLADTARPFAGGINASQAGPSGGVNTNLQTGSATRTPVRPGGAAAPAAHPQLNLREMERFMPIASVTRIMHRALPLHAKISDDARETIQECVSEYIRFITGEANKRCRREQRKTITAEDVIWAMGKLGFDDYVAPLSLFLQRYRESEGDQCIGEHFPIVKHRRHPQMSDTICAPPVLSRPLVICLSTLPLPTPSGLIMPPTAPPPRINHLVDKGSGAGYFLGMHGDGDGAGPVRN</sequence>
<proteinExistence type="inferred from homology"/>
<dbReference type="Proteomes" id="UP000228380">
    <property type="component" value="Unplaced"/>
</dbReference>
<keyword evidence="6" id="KW-1185">Reference proteome</keyword>
<comment type="similarity">
    <text evidence="1">Belongs to the NFYB/HAP3 subunit family.</text>
</comment>
<protein>
    <submittedName>
        <fullName evidence="7">Uncharacterized protein LOC120105175</fullName>
    </submittedName>
</protein>
<dbReference type="GO" id="GO:0016602">
    <property type="term" value="C:CCAAT-binding factor complex"/>
    <property type="evidence" value="ECO:0007669"/>
    <property type="project" value="InterPro"/>
</dbReference>
<evidence type="ECO:0000256" key="4">
    <source>
        <dbReference type="SAM" id="MobiDB-lite"/>
    </source>
</evidence>
<dbReference type="KEGG" id="pda:120105175"/>
<dbReference type="Gene3D" id="1.10.20.10">
    <property type="entry name" value="Histone, subunit A"/>
    <property type="match status" value="1"/>
</dbReference>
<dbReference type="SUPFAM" id="SSF47113">
    <property type="entry name" value="Histone-fold"/>
    <property type="match status" value="1"/>
</dbReference>
<dbReference type="PANTHER" id="PTHR11064">
    <property type="entry name" value="CCAAT-BINDING TRANSCRIPTION FACTOR-RELATED"/>
    <property type="match status" value="1"/>
</dbReference>
<keyword evidence="2" id="KW-0805">Transcription regulation</keyword>
<evidence type="ECO:0000256" key="2">
    <source>
        <dbReference type="ARBA" id="ARBA00023015"/>
    </source>
</evidence>
<dbReference type="PRINTS" id="PR00615">
    <property type="entry name" value="CCAATSUBUNTA"/>
</dbReference>
<dbReference type="GO" id="GO:0046982">
    <property type="term" value="F:protein heterodimerization activity"/>
    <property type="evidence" value="ECO:0007669"/>
    <property type="project" value="InterPro"/>
</dbReference>
<dbReference type="GO" id="GO:0001228">
    <property type="term" value="F:DNA-binding transcription activator activity, RNA polymerase II-specific"/>
    <property type="evidence" value="ECO:0007669"/>
    <property type="project" value="InterPro"/>
</dbReference>
<dbReference type="InterPro" id="IPR027113">
    <property type="entry name" value="Transc_fact_NFYB/HAP3"/>
</dbReference>
<dbReference type="CDD" id="cd22907">
    <property type="entry name" value="HFD_NFYB"/>
    <property type="match status" value="1"/>
</dbReference>
<dbReference type="InterPro" id="IPR009072">
    <property type="entry name" value="Histone-fold"/>
</dbReference>
<dbReference type="PANTHER" id="PTHR11064:SF196">
    <property type="entry name" value="NUCLEAR TRANSCRIPTION FACTOR Y SUBUNIT B-6"/>
    <property type="match status" value="1"/>
</dbReference>
<feature type="domain" description="Transcription factor CBF/NF-Y/archaeal histone" evidence="5">
    <location>
        <begin position="119"/>
        <end position="183"/>
    </location>
</feature>
<dbReference type="Pfam" id="PF00808">
    <property type="entry name" value="CBFD_NFYB_HMF"/>
    <property type="match status" value="1"/>
</dbReference>
<feature type="region of interest" description="Disordered" evidence="4">
    <location>
        <begin position="73"/>
        <end position="108"/>
    </location>
</feature>
<evidence type="ECO:0000313" key="7">
    <source>
        <dbReference type="RefSeq" id="XP_038973342.1"/>
    </source>
</evidence>
<dbReference type="RefSeq" id="XP_038973342.1">
    <property type="nucleotide sequence ID" value="XM_039117414.1"/>
</dbReference>
<accession>A0A8B8ZJ75</accession>
<reference evidence="7" key="1">
    <citation type="submission" date="2025-08" db="UniProtKB">
        <authorList>
            <consortium name="RefSeq"/>
        </authorList>
    </citation>
    <scope>IDENTIFICATION</scope>
    <source>
        <tissue evidence="7">Young leaves</tissue>
    </source>
</reference>
<dbReference type="AlphaFoldDB" id="A0A8B8ZJ75"/>
<keyword evidence="3" id="KW-0804">Transcription</keyword>
<dbReference type="InterPro" id="IPR003958">
    <property type="entry name" value="CBFA_NFYB_domain"/>
</dbReference>